<feature type="transmembrane region" description="Helical" evidence="1">
    <location>
        <begin position="52"/>
        <end position="72"/>
    </location>
</feature>
<feature type="transmembrane region" description="Helical" evidence="1">
    <location>
        <begin position="215"/>
        <end position="234"/>
    </location>
</feature>
<organism evidence="2 3">
    <name type="scientific">Dorea formicigenerans</name>
    <dbReference type="NCBI Taxonomy" id="39486"/>
    <lineage>
        <taxon>Bacteria</taxon>
        <taxon>Bacillati</taxon>
        <taxon>Bacillota</taxon>
        <taxon>Clostridia</taxon>
        <taxon>Lachnospirales</taxon>
        <taxon>Lachnospiraceae</taxon>
        <taxon>Dorea</taxon>
    </lineage>
</organism>
<keyword evidence="1" id="KW-1133">Transmembrane helix</keyword>
<evidence type="ECO:0000256" key="1">
    <source>
        <dbReference type="SAM" id="Phobius"/>
    </source>
</evidence>
<name>A0A564TQS6_9FIRM</name>
<dbReference type="Pfam" id="PF12730">
    <property type="entry name" value="ABC2_membrane_4"/>
    <property type="match status" value="1"/>
</dbReference>
<feature type="transmembrane region" description="Helical" evidence="1">
    <location>
        <begin position="167"/>
        <end position="186"/>
    </location>
</feature>
<gene>
    <name evidence="2" type="ORF">DFSSTS7063_01716</name>
</gene>
<evidence type="ECO:0000313" key="2">
    <source>
        <dbReference type="EMBL" id="VUX09561.1"/>
    </source>
</evidence>
<accession>A0A564TQS6</accession>
<dbReference type="Proteomes" id="UP000358366">
    <property type="component" value="Unassembled WGS sequence"/>
</dbReference>
<feature type="transmembrane region" description="Helical" evidence="1">
    <location>
        <begin position="139"/>
        <end position="160"/>
    </location>
</feature>
<protein>
    <submittedName>
        <fullName evidence="2">ABC-2 family transporter protein</fullName>
    </submittedName>
</protein>
<dbReference type="RefSeq" id="WP_144101573.1">
    <property type="nucleotide sequence ID" value="NZ_CABHNI010000031.1"/>
</dbReference>
<keyword evidence="1" id="KW-0812">Transmembrane</keyword>
<proteinExistence type="predicted"/>
<feature type="transmembrane region" description="Helical" evidence="1">
    <location>
        <begin position="12"/>
        <end position="32"/>
    </location>
</feature>
<dbReference type="AlphaFoldDB" id="A0A564TQS6"/>
<reference evidence="2 3" key="1">
    <citation type="submission" date="2019-07" db="EMBL/GenBank/DDBJ databases">
        <authorList>
            <person name="Hibberd C M."/>
            <person name="Gehrig L. J."/>
            <person name="Chang H.-W."/>
            <person name="Venkatesh S."/>
        </authorList>
    </citation>
    <scope>NUCLEOTIDE SEQUENCE [LARGE SCALE GENOMIC DNA]</scope>
    <source>
        <strain evidence="2">Dorea_formicigenerans_SSTS_Bg7063</strain>
    </source>
</reference>
<dbReference type="EMBL" id="CABHNI010000031">
    <property type="protein sequence ID" value="VUX09561.1"/>
    <property type="molecule type" value="Genomic_DNA"/>
</dbReference>
<keyword evidence="1" id="KW-0472">Membrane</keyword>
<sequence length="259" mass="28822">MINIIIGELGKLKRYSILWIGVVTVFFSAVVATFQTGTFDAPMYQLFYNNVIWNNFSLVFPFMIVLIGGFLINREYTDNTLKNMLTVPISFREMLVGKLIVTGILTIMFAVFSFVCTVILAVTALHVTDITPTLLRVSLYQIVGVGFFNFLAVAPVIAWFARKRNGFFTGVGLAFFYGFCGIFVAGRKLTDFYPVTAGLGIIQYTGQEDMTYNPIVGSSILFCVVVLTTLIVAFTPPYDKVMAVPEKKSKKKHSAKNAK</sequence>
<feature type="transmembrane region" description="Helical" evidence="1">
    <location>
        <begin position="99"/>
        <end position="127"/>
    </location>
</feature>
<evidence type="ECO:0000313" key="3">
    <source>
        <dbReference type="Proteomes" id="UP000358366"/>
    </source>
</evidence>